<gene>
    <name evidence="9" type="ORF">G3N55_08380</name>
</gene>
<dbReference type="GO" id="GO:0000156">
    <property type="term" value="F:phosphorelay response regulator activity"/>
    <property type="evidence" value="ECO:0007669"/>
    <property type="project" value="TreeGrafter"/>
</dbReference>
<feature type="modified residue" description="4-aspartylphosphate" evidence="6">
    <location>
        <position position="63"/>
    </location>
</feature>
<sequence>MNKAPTDLPAGEIRILIAEDDKNIGDLITELLSGEGRELTVVHDGAEALRLLKQRPYDLLITDLMMPGVDGMEVLHQARRLHPQILVIIITGYASLETAIQAVKEGAYDYLRKPFRLDELKISVDNACERIQLLRENRYLLERLRGAPETPGEPGGGKAPEAGRHPAPPSYFGTEWLPPAYFQAEKIAPDEALSELERLGRLLQQGLIDENEFAALKKRLIGRLV</sequence>
<evidence type="ECO:0000313" key="9">
    <source>
        <dbReference type="EMBL" id="NDY42859.1"/>
    </source>
</evidence>
<dbReference type="InterPro" id="IPR011006">
    <property type="entry name" value="CheY-like_superfamily"/>
</dbReference>
<organism evidence="9 10">
    <name type="scientific">Dissulfurirhabdus thermomarina</name>
    <dbReference type="NCBI Taxonomy" id="1765737"/>
    <lineage>
        <taxon>Bacteria</taxon>
        <taxon>Deltaproteobacteria</taxon>
        <taxon>Dissulfurirhabdaceae</taxon>
        <taxon>Dissulfurirhabdus</taxon>
    </lineage>
</organism>
<feature type="domain" description="Response regulatory" evidence="8">
    <location>
        <begin position="14"/>
        <end position="128"/>
    </location>
</feature>
<proteinExistence type="predicted"/>
<evidence type="ECO:0000256" key="6">
    <source>
        <dbReference type="PROSITE-ProRule" id="PRU00169"/>
    </source>
</evidence>
<evidence type="ECO:0000256" key="2">
    <source>
        <dbReference type="ARBA" id="ARBA00023012"/>
    </source>
</evidence>
<reference evidence="9 10" key="1">
    <citation type="submission" date="2020-02" db="EMBL/GenBank/DDBJ databases">
        <title>Comparative genomics of sulfur disproportionating microorganisms.</title>
        <authorList>
            <person name="Ward L.M."/>
            <person name="Bertran E."/>
            <person name="Johnston D.T."/>
        </authorList>
    </citation>
    <scope>NUCLEOTIDE SEQUENCE [LARGE SCALE GENOMIC DNA]</scope>
    <source>
        <strain evidence="9 10">DSM 100025</strain>
    </source>
</reference>
<evidence type="ECO:0000256" key="3">
    <source>
        <dbReference type="ARBA" id="ARBA00023015"/>
    </source>
</evidence>
<dbReference type="RefSeq" id="WP_163298988.1">
    <property type="nucleotide sequence ID" value="NZ_JAAGRR010000092.1"/>
</dbReference>
<dbReference type="PROSITE" id="PS50110">
    <property type="entry name" value="RESPONSE_REGULATORY"/>
    <property type="match status" value="1"/>
</dbReference>
<dbReference type="GO" id="GO:0006355">
    <property type="term" value="P:regulation of DNA-templated transcription"/>
    <property type="evidence" value="ECO:0007669"/>
    <property type="project" value="TreeGrafter"/>
</dbReference>
<dbReference type="GO" id="GO:0005829">
    <property type="term" value="C:cytosol"/>
    <property type="evidence" value="ECO:0007669"/>
    <property type="project" value="TreeGrafter"/>
</dbReference>
<comment type="caution">
    <text evidence="9">The sequence shown here is derived from an EMBL/GenBank/DDBJ whole genome shotgun (WGS) entry which is preliminary data.</text>
</comment>
<keyword evidence="3" id="KW-0805">Transcription regulation</keyword>
<dbReference type="InterPro" id="IPR039420">
    <property type="entry name" value="WalR-like"/>
</dbReference>
<dbReference type="PANTHER" id="PTHR48111:SF1">
    <property type="entry name" value="TWO-COMPONENT RESPONSE REGULATOR ORR33"/>
    <property type="match status" value="1"/>
</dbReference>
<name>A0A6N9TNX9_DISTH</name>
<dbReference type="EMBL" id="JAAGRR010000092">
    <property type="protein sequence ID" value="NDY42859.1"/>
    <property type="molecule type" value="Genomic_DNA"/>
</dbReference>
<accession>A0A6N9TNX9</accession>
<keyword evidence="4" id="KW-0238">DNA-binding</keyword>
<evidence type="ECO:0000256" key="7">
    <source>
        <dbReference type="SAM" id="MobiDB-lite"/>
    </source>
</evidence>
<dbReference type="InterPro" id="IPR001789">
    <property type="entry name" value="Sig_transdc_resp-reg_receiver"/>
</dbReference>
<evidence type="ECO:0000256" key="4">
    <source>
        <dbReference type="ARBA" id="ARBA00023125"/>
    </source>
</evidence>
<evidence type="ECO:0000256" key="1">
    <source>
        <dbReference type="ARBA" id="ARBA00022553"/>
    </source>
</evidence>
<evidence type="ECO:0000259" key="8">
    <source>
        <dbReference type="PROSITE" id="PS50110"/>
    </source>
</evidence>
<dbReference type="Gene3D" id="3.40.50.2300">
    <property type="match status" value="1"/>
</dbReference>
<dbReference type="SMART" id="SM00448">
    <property type="entry name" value="REC"/>
    <property type="match status" value="1"/>
</dbReference>
<keyword evidence="10" id="KW-1185">Reference proteome</keyword>
<dbReference type="AlphaFoldDB" id="A0A6N9TNX9"/>
<dbReference type="GO" id="GO:0000976">
    <property type="term" value="F:transcription cis-regulatory region binding"/>
    <property type="evidence" value="ECO:0007669"/>
    <property type="project" value="TreeGrafter"/>
</dbReference>
<dbReference type="SUPFAM" id="SSF52172">
    <property type="entry name" value="CheY-like"/>
    <property type="match status" value="1"/>
</dbReference>
<keyword evidence="1 6" id="KW-0597">Phosphoprotein</keyword>
<dbReference type="GO" id="GO:0032993">
    <property type="term" value="C:protein-DNA complex"/>
    <property type="evidence" value="ECO:0007669"/>
    <property type="project" value="TreeGrafter"/>
</dbReference>
<evidence type="ECO:0000313" key="10">
    <source>
        <dbReference type="Proteomes" id="UP000469346"/>
    </source>
</evidence>
<dbReference type="Proteomes" id="UP000469346">
    <property type="component" value="Unassembled WGS sequence"/>
</dbReference>
<dbReference type="PANTHER" id="PTHR48111">
    <property type="entry name" value="REGULATOR OF RPOS"/>
    <property type="match status" value="1"/>
</dbReference>
<feature type="region of interest" description="Disordered" evidence="7">
    <location>
        <begin position="145"/>
        <end position="169"/>
    </location>
</feature>
<keyword evidence="2" id="KW-0902">Two-component regulatory system</keyword>
<evidence type="ECO:0000256" key="5">
    <source>
        <dbReference type="ARBA" id="ARBA00023163"/>
    </source>
</evidence>
<dbReference type="Pfam" id="PF00072">
    <property type="entry name" value="Response_reg"/>
    <property type="match status" value="1"/>
</dbReference>
<keyword evidence="5" id="KW-0804">Transcription</keyword>
<protein>
    <submittedName>
        <fullName evidence="9">Response regulator</fullName>
    </submittedName>
</protein>